<dbReference type="EMBL" id="PJOS01000079">
    <property type="protein sequence ID" value="PKT69302.1"/>
    <property type="molecule type" value="Genomic_DNA"/>
</dbReference>
<organism evidence="2 3">
    <name type="scientific">Streptomyces populi</name>
    <dbReference type="NCBI Taxonomy" id="2058924"/>
    <lineage>
        <taxon>Bacteria</taxon>
        <taxon>Bacillati</taxon>
        <taxon>Actinomycetota</taxon>
        <taxon>Actinomycetes</taxon>
        <taxon>Kitasatosporales</taxon>
        <taxon>Streptomycetaceae</taxon>
        <taxon>Streptomyces</taxon>
    </lineage>
</organism>
<keyword evidence="3" id="KW-1185">Reference proteome</keyword>
<feature type="transmembrane region" description="Helical" evidence="1">
    <location>
        <begin position="12"/>
        <end position="32"/>
    </location>
</feature>
<feature type="transmembrane region" description="Helical" evidence="1">
    <location>
        <begin position="38"/>
        <end position="60"/>
    </location>
</feature>
<evidence type="ECO:0000313" key="2">
    <source>
        <dbReference type="EMBL" id="PKT69302.1"/>
    </source>
</evidence>
<evidence type="ECO:0000256" key="1">
    <source>
        <dbReference type="SAM" id="Phobius"/>
    </source>
</evidence>
<name>A0A2I0SH98_9ACTN</name>
<accession>A0A2I0SH98</accession>
<sequence>MPRHEFQPGKLVVGLFLTAGGIAYAGDAAGWWETEWFAVIPVVFVGLCLAGAVATVNHAVRRRRAARRPSGLNS</sequence>
<protein>
    <submittedName>
        <fullName evidence="2">Uncharacterized protein</fullName>
    </submittedName>
</protein>
<dbReference type="Proteomes" id="UP000236178">
    <property type="component" value="Unassembled WGS sequence"/>
</dbReference>
<dbReference type="RefSeq" id="WP_103552828.1">
    <property type="nucleotide sequence ID" value="NZ_JBHJSK010000012.1"/>
</dbReference>
<gene>
    <name evidence="2" type="ORF">CW362_30425</name>
</gene>
<keyword evidence="1" id="KW-0812">Transmembrane</keyword>
<proteinExistence type="predicted"/>
<comment type="caution">
    <text evidence="2">The sequence shown here is derived from an EMBL/GenBank/DDBJ whole genome shotgun (WGS) entry which is preliminary data.</text>
</comment>
<dbReference type="AlphaFoldDB" id="A0A2I0SH98"/>
<reference evidence="2 3" key="1">
    <citation type="submission" date="2017-12" db="EMBL/GenBank/DDBJ databases">
        <title>Streptomyces populusis sp. nov., a novel endophytic actinobacterium isolated from stems of Populus adenopoda Maxim.</title>
        <authorList>
            <person name="Wang Z."/>
        </authorList>
    </citation>
    <scope>NUCLEOTIDE SEQUENCE [LARGE SCALE GENOMIC DNA]</scope>
    <source>
        <strain evidence="2 3">A249</strain>
    </source>
</reference>
<keyword evidence="1" id="KW-0472">Membrane</keyword>
<keyword evidence="1" id="KW-1133">Transmembrane helix</keyword>
<evidence type="ECO:0000313" key="3">
    <source>
        <dbReference type="Proteomes" id="UP000236178"/>
    </source>
</evidence>